<comment type="caution">
    <text evidence="2">The sequence shown here is derived from an EMBL/GenBank/DDBJ whole genome shotgun (WGS) entry which is preliminary data.</text>
</comment>
<protein>
    <submittedName>
        <fullName evidence="2">Uncharacterized protein</fullName>
    </submittedName>
</protein>
<accession>A0A1F8C3I4</accession>
<proteinExistence type="predicted"/>
<organism evidence="2 3">
    <name type="scientific">Candidatus Woesebacteria bacterium RIFCSPLOWO2_01_FULL_44_14</name>
    <dbReference type="NCBI Taxonomy" id="1802525"/>
    <lineage>
        <taxon>Bacteria</taxon>
        <taxon>Candidatus Woeseibacteriota</taxon>
    </lineage>
</organism>
<dbReference type="Proteomes" id="UP000178429">
    <property type="component" value="Unassembled WGS sequence"/>
</dbReference>
<evidence type="ECO:0000313" key="3">
    <source>
        <dbReference type="Proteomes" id="UP000178429"/>
    </source>
</evidence>
<name>A0A1F8C3I4_9BACT</name>
<evidence type="ECO:0000256" key="1">
    <source>
        <dbReference type="SAM" id="Coils"/>
    </source>
</evidence>
<dbReference type="EMBL" id="MGHL01000001">
    <property type="protein sequence ID" value="OGM70856.1"/>
    <property type="molecule type" value="Genomic_DNA"/>
</dbReference>
<evidence type="ECO:0000313" key="2">
    <source>
        <dbReference type="EMBL" id="OGM70856.1"/>
    </source>
</evidence>
<sequence length="297" mass="33632">MSAETDREKYTQLVKVRNGIQFTQSHLAFSDDLLPQNLPADLLDQGTISFIGELHDWIISARDAAIDAMDGVKAKIQELESNVIALIQLESDETQAVEMAVEESELVEWLDDQKLDGRDVATTFLTRVLQVLDFRGRDYFQCMACLDEALELTEPLRELKQKQEEAPRLTDNNVSLKKLLREQITTLDEELRKILPGEFFETEEMLREQIIEEQASSIAAALATISPGSNIQEFLETWNRLTLEDKRSLADGDHQGLANSVIIARVRGETPSIESERLARALQEAILRAKINPRELL</sequence>
<dbReference type="AlphaFoldDB" id="A0A1F8C3I4"/>
<feature type="coiled-coil region" evidence="1">
    <location>
        <begin position="62"/>
        <end position="89"/>
    </location>
</feature>
<keyword evidence="1" id="KW-0175">Coiled coil</keyword>
<reference evidence="2 3" key="1">
    <citation type="journal article" date="2016" name="Nat. Commun.">
        <title>Thousands of microbial genomes shed light on interconnected biogeochemical processes in an aquifer system.</title>
        <authorList>
            <person name="Anantharaman K."/>
            <person name="Brown C.T."/>
            <person name="Hug L.A."/>
            <person name="Sharon I."/>
            <person name="Castelle C.J."/>
            <person name="Probst A.J."/>
            <person name="Thomas B.C."/>
            <person name="Singh A."/>
            <person name="Wilkins M.J."/>
            <person name="Karaoz U."/>
            <person name="Brodie E.L."/>
            <person name="Williams K.H."/>
            <person name="Hubbard S.S."/>
            <person name="Banfield J.F."/>
        </authorList>
    </citation>
    <scope>NUCLEOTIDE SEQUENCE [LARGE SCALE GENOMIC DNA]</scope>
</reference>
<gene>
    <name evidence="2" type="ORF">A2975_01105</name>
</gene>